<feature type="compositionally biased region" description="Basic and acidic residues" evidence="1">
    <location>
        <begin position="44"/>
        <end position="70"/>
    </location>
</feature>
<organism evidence="3">
    <name type="scientific">Cacopsylla melanoneura</name>
    <dbReference type="NCBI Taxonomy" id="428564"/>
    <lineage>
        <taxon>Eukaryota</taxon>
        <taxon>Metazoa</taxon>
        <taxon>Ecdysozoa</taxon>
        <taxon>Arthropoda</taxon>
        <taxon>Hexapoda</taxon>
        <taxon>Insecta</taxon>
        <taxon>Pterygota</taxon>
        <taxon>Neoptera</taxon>
        <taxon>Paraneoptera</taxon>
        <taxon>Hemiptera</taxon>
        <taxon>Sternorrhyncha</taxon>
        <taxon>Psylloidea</taxon>
        <taxon>Psyllidae</taxon>
        <taxon>Psyllinae</taxon>
        <taxon>Cacopsylla</taxon>
    </lineage>
</organism>
<evidence type="ECO:0000313" key="3">
    <source>
        <dbReference type="EMBL" id="CAG6786961.1"/>
    </source>
</evidence>
<reference evidence="3" key="1">
    <citation type="submission" date="2021-05" db="EMBL/GenBank/DDBJ databases">
        <authorList>
            <person name="Alioto T."/>
            <person name="Alioto T."/>
            <person name="Gomez Garrido J."/>
        </authorList>
    </citation>
    <scope>NUCLEOTIDE SEQUENCE</scope>
</reference>
<protein>
    <submittedName>
        <fullName evidence="3">Uncharacterized protein</fullName>
    </submittedName>
</protein>
<feature type="region of interest" description="Disordered" evidence="1">
    <location>
        <begin position="18"/>
        <end position="102"/>
    </location>
</feature>
<keyword evidence="2" id="KW-0812">Transmembrane</keyword>
<dbReference type="AlphaFoldDB" id="A0A8D9BMS7"/>
<feature type="compositionally biased region" description="Acidic residues" evidence="1">
    <location>
        <begin position="79"/>
        <end position="91"/>
    </location>
</feature>
<feature type="compositionally biased region" description="Basic and acidic residues" evidence="1">
    <location>
        <begin position="18"/>
        <end position="35"/>
    </location>
</feature>
<keyword evidence="2" id="KW-1133">Transmembrane helix</keyword>
<name>A0A8D9BMS7_9HEMI</name>
<sequence>MKELVQAIQEIRRTLEVTSRELDYESRTMDNDVRPSHMKRKKVKASEAKIPMENHKEEINPKELPEDTNTHGESPSQLVEEDNNDPEFEVTSDDKESNKPVSESAIIINKPIYERNKSNDTKGAGYDSPNDNGFTFILVGLIIFFCCILNTLVCFFLFLRPYICRV</sequence>
<dbReference type="EMBL" id="HBUF01651122">
    <property type="protein sequence ID" value="CAG6786961.1"/>
    <property type="molecule type" value="Transcribed_RNA"/>
</dbReference>
<proteinExistence type="predicted"/>
<evidence type="ECO:0000256" key="1">
    <source>
        <dbReference type="SAM" id="MobiDB-lite"/>
    </source>
</evidence>
<feature type="transmembrane region" description="Helical" evidence="2">
    <location>
        <begin position="136"/>
        <end position="159"/>
    </location>
</feature>
<keyword evidence="2" id="KW-0472">Membrane</keyword>
<evidence type="ECO:0000256" key="2">
    <source>
        <dbReference type="SAM" id="Phobius"/>
    </source>
</evidence>
<accession>A0A8D9BMS7</accession>